<dbReference type="PANTHER" id="PTHR34368">
    <property type="entry name" value="OS01G0962200 PROTEIN"/>
    <property type="match status" value="1"/>
</dbReference>
<dbReference type="GO" id="GO:0016811">
    <property type="term" value="F:hydrolase activity, acting on carbon-nitrogen (but not peptide) bonds, in linear amides"/>
    <property type="evidence" value="ECO:0007669"/>
    <property type="project" value="InterPro"/>
</dbReference>
<gene>
    <name evidence="9" type="ORF">CEPIT_LOCUS37591</name>
</gene>
<evidence type="ECO:0008006" key="11">
    <source>
        <dbReference type="Google" id="ProtNLM"/>
    </source>
</evidence>
<evidence type="ECO:0000256" key="3">
    <source>
        <dbReference type="ARBA" id="ARBA00022692"/>
    </source>
</evidence>
<comment type="caution">
    <text evidence="9">The sequence shown here is derived from an EMBL/GenBank/DDBJ whole genome shotgun (WGS) entry which is preliminary data.</text>
</comment>
<keyword evidence="8" id="KW-0732">Signal</keyword>
<dbReference type="InterPro" id="IPR008901">
    <property type="entry name" value="ACER"/>
</dbReference>
<feature type="transmembrane region" description="Helical" evidence="7">
    <location>
        <begin position="145"/>
        <end position="164"/>
    </location>
</feature>
<keyword evidence="6 7" id="KW-0472">Membrane</keyword>
<keyword evidence="4" id="KW-0378">Hydrolase</keyword>
<feature type="signal peptide" evidence="8">
    <location>
        <begin position="1"/>
        <end position="31"/>
    </location>
</feature>
<feature type="transmembrane region" description="Helical" evidence="7">
    <location>
        <begin position="86"/>
        <end position="108"/>
    </location>
</feature>
<evidence type="ECO:0000256" key="4">
    <source>
        <dbReference type="ARBA" id="ARBA00022801"/>
    </source>
</evidence>
<evidence type="ECO:0000313" key="10">
    <source>
        <dbReference type="Proteomes" id="UP001152523"/>
    </source>
</evidence>
<keyword evidence="3 7" id="KW-0812">Transmembrane</keyword>
<dbReference type="AlphaFoldDB" id="A0AAV0FWM6"/>
<sequence length="207" mass="23369">MMISRRQTGAAAVGVAILCFALLMMLTPTIPQPQKYHDYADKRKLLPGIPYTLNVISNLPFFAIGVAGLLLCYHRNYFKISLKGEVLGWTCFYIGIAAVAFGSSYYHLKPNDATLVWDRLPMAIAMAGILTIFVIERVDDRRGVYSLIPFVLASVASVFYWRYYDDLRPYAILETVPRVAVVLMAIVVPPRYTHSSYWLWAAGLYIT</sequence>
<feature type="chain" id="PRO_5043717911" description="Ceramidase" evidence="8">
    <location>
        <begin position="32"/>
        <end position="207"/>
    </location>
</feature>
<dbReference type="Proteomes" id="UP001152523">
    <property type="component" value="Unassembled WGS sequence"/>
</dbReference>
<evidence type="ECO:0000313" key="9">
    <source>
        <dbReference type="EMBL" id="CAH9139448.1"/>
    </source>
</evidence>
<accession>A0AAV0FWM6</accession>
<organism evidence="9 10">
    <name type="scientific">Cuscuta epithymum</name>
    <dbReference type="NCBI Taxonomy" id="186058"/>
    <lineage>
        <taxon>Eukaryota</taxon>
        <taxon>Viridiplantae</taxon>
        <taxon>Streptophyta</taxon>
        <taxon>Embryophyta</taxon>
        <taxon>Tracheophyta</taxon>
        <taxon>Spermatophyta</taxon>
        <taxon>Magnoliopsida</taxon>
        <taxon>eudicotyledons</taxon>
        <taxon>Gunneridae</taxon>
        <taxon>Pentapetalae</taxon>
        <taxon>asterids</taxon>
        <taxon>lamiids</taxon>
        <taxon>Solanales</taxon>
        <taxon>Convolvulaceae</taxon>
        <taxon>Cuscuteae</taxon>
        <taxon>Cuscuta</taxon>
        <taxon>Cuscuta subgen. Cuscuta</taxon>
    </lineage>
</organism>
<evidence type="ECO:0000256" key="7">
    <source>
        <dbReference type="SAM" id="Phobius"/>
    </source>
</evidence>
<dbReference type="EMBL" id="CAMAPF010001016">
    <property type="protein sequence ID" value="CAH9139448.1"/>
    <property type="molecule type" value="Genomic_DNA"/>
</dbReference>
<reference evidence="9" key="1">
    <citation type="submission" date="2022-07" db="EMBL/GenBank/DDBJ databases">
        <authorList>
            <person name="Macas J."/>
            <person name="Novak P."/>
            <person name="Neumann P."/>
        </authorList>
    </citation>
    <scope>NUCLEOTIDE SEQUENCE</scope>
</reference>
<keyword evidence="5 7" id="KW-1133">Transmembrane helix</keyword>
<evidence type="ECO:0000256" key="1">
    <source>
        <dbReference type="ARBA" id="ARBA00004141"/>
    </source>
</evidence>
<evidence type="ECO:0000256" key="8">
    <source>
        <dbReference type="SAM" id="SignalP"/>
    </source>
</evidence>
<dbReference type="GO" id="GO:0006672">
    <property type="term" value="P:ceramide metabolic process"/>
    <property type="evidence" value="ECO:0007669"/>
    <property type="project" value="InterPro"/>
</dbReference>
<comment type="similarity">
    <text evidence="2">Belongs to the alkaline ceramidase family.</text>
</comment>
<name>A0AAV0FWM6_9ASTE</name>
<dbReference type="GO" id="GO:0016020">
    <property type="term" value="C:membrane"/>
    <property type="evidence" value="ECO:0007669"/>
    <property type="project" value="UniProtKB-SubCell"/>
</dbReference>
<dbReference type="Pfam" id="PF05875">
    <property type="entry name" value="Ceramidase"/>
    <property type="match status" value="1"/>
</dbReference>
<dbReference type="PANTHER" id="PTHR34368:SF1">
    <property type="entry name" value="OS01G0962200 PROTEIN"/>
    <property type="match status" value="1"/>
</dbReference>
<proteinExistence type="inferred from homology"/>
<protein>
    <recommendedName>
        <fullName evidence="11">Ceramidase</fullName>
    </recommendedName>
</protein>
<comment type="subcellular location">
    <subcellularLocation>
        <location evidence="1">Membrane</location>
        <topology evidence="1">Multi-pass membrane protein</topology>
    </subcellularLocation>
</comment>
<keyword evidence="10" id="KW-1185">Reference proteome</keyword>
<feature type="transmembrane region" description="Helical" evidence="7">
    <location>
        <begin position="120"/>
        <end position="138"/>
    </location>
</feature>
<evidence type="ECO:0000256" key="5">
    <source>
        <dbReference type="ARBA" id="ARBA00022989"/>
    </source>
</evidence>
<evidence type="ECO:0000256" key="2">
    <source>
        <dbReference type="ARBA" id="ARBA00009780"/>
    </source>
</evidence>
<feature type="transmembrane region" description="Helical" evidence="7">
    <location>
        <begin position="55"/>
        <end position="74"/>
    </location>
</feature>
<evidence type="ECO:0000256" key="6">
    <source>
        <dbReference type="ARBA" id="ARBA00023136"/>
    </source>
</evidence>